<sequence length="208" mass="23589">MLGDLDEIPKREAVRAIKHCTWEVKPGKHDCVALEGSFFYYAFSWNAGVWNAGPRVVKWLGNGTSDGEASNNDMRYHANCSLILKDSSWHCTDCFATIAQVRKKIGSFNHWELNRFPYTDPQYIVDRVARGLALFRVKEEEAAMRRVSYCGDAPSLVLADPGRFHYMLSRDPVTASFSDYASFLGNRTDVVGNFHAEWKNFFGEAESV</sequence>
<dbReference type="InterPro" id="IPR006813">
    <property type="entry name" value="Glyco_trans_17"/>
</dbReference>
<gene>
    <name evidence="1" type="ORF">CVIRNUC_011244</name>
</gene>
<dbReference type="GO" id="GO:0006044">
    <property type="term" value="P:N-acetylglucosamine metabolic process"/>
    <property type="evidence" value="ECO:0007669"/>
    <property type="project" value="TreeGrafter"/>
</dbReference>
<dbReference type="Proteomes" id="UP001314263">
    <property type="component" value="Unassembled WGS sequence"/>
</dbReference>
<dbReference type="PANTHER" id="PTHR12224">
    <property type="entry name" value="BETA-1,4-MANNOSYL-GLYCOPROTEIN BETA-1,4-N-ACETYLGLUCOSAMINYL-TRANSFERASE"/>
    <property type="match status" value="1"/>
</dbReference>
<accession>A0AAV1IP10</accession>
<keyword evidence="2" id="KW-1185">Reference proteome</keyword>
<dbReference type="Pfam" id="PF04724">
    <property type="entry name" value="Glyco_transf_17"/>
    <property type="match status" value="1"/>
</dbReference>
<name>A0AAV1IP10_9CHLO</name>
<dbReference type="EMBL" id="CAUYUE010000018">
    <property type="protein sequence ID" value="CAK0788022.1"/>
    <property type="molecule type" value="Genomic_DNA"/>
</dbReference>
<dbReference type="GO" id="GO:0003830">
    <property type="term" value="F:beta-1,4-mannosylglycoprotein 4-beta-N-acetylglucosaminyltransferase activity"/>
    <property type="evidence" value="ECO:0007669"/>
    <property type="project" value="InterPro"/>
</dbReference>
<dbReference type="PANTHER" id="PTHR12224:SF0">
    <property type="entry name" value="BETA-1,4-MANNOSYL-GLYCOPROTEIN 4-BETA-N-ACETYLGLUCOSAMINYLTRANSFERASE"/>
    <property type="match status" value="1"/>
</dbReference>
<dbReference type="GO" id="GO:0016020">
    <property type="term" value="C:membrane"/>
    <property type="evidence" value="ECO:0007669"/>
    <property type="project" value="InterPro"/>
</dbReference>
<comment type="caution">
    <text evidence="1">The sequence shown here is derived from an EMBL/GenBank/DDBJ whole genome shotgun (WGS) entry which is preliminary data.</text>
</comment>
<dbReference type="AlphaFoldDB" id="A0AAV1IP10"/>
<reference evidence="1 2" key="1">
    <citation type="submission" date="2023-10" db="EMBL/GenBank/DDBJ databases">
        <authorList>
            <person name="Maclean D."/>
            <person name="Macfadyen A."/>
        </authorList>
    </citation>
    <scope>NUCLEOTIDE SEQUENCE [LARGE SCALE GENOMIC DNA]</scope>
</reference>
<proteinExistence type="predicted"/>
<protein>
    <submittedName>
        <fullName evidence="1">Uncharacterized protein</fullName>
    </submittedName>
</protein>
<organism evidence="1 2">
    <name type="scientific">Coccomyxa viridis</name>
    <dbReference type="NCBI Taxonomy" id="1274662"/>
    <lineage>
        <taxon>Eukaryota</taxon>
        <taxon>Viridiplantae</taxon>
        <taxon>Chlorophyta</taxon>
        <taxon>core chlorophytes</taxon>
        <taxon>Trebouxiophyceae</taxon>
        <taxon>Trebouxiophyceae incertae sedis</taxon>
        <taxon>Coccomyxaceae</taxon>
        <taxon>Coccomyxa</taxon>
    </lineage>
</organism>
<evidence type="ECO:0000313" key="2">
    <source>
        <dbReference type="Proteomes" id="UP001314263"/>
    </source>
</evidence>
<evidence type="ECO:0000313" key="1">
    <source>
        <dbReference type="EMBL" id="CAK0788022.1"/>
    </source>
</evidence>